<dbReference type="PANTHER" id="PTHR11994">
    <property type="entry name" value="60S RIBOSOMAL PROTEIN L11-RELATED"/>
    <property type="match status" value="1"/>
</dbReference>
<dbReference type="PIRSF" id="PIRSF002161">
    <property type="entry name" value="Ribosomal_L5"/>
    <property type="match status" value="1"/>
</dbReference>
<reference evidence="9 10" key="1">
    <citation type="journal article" date="2016" name="Nat. Commun.">
        <title>Thousands of microbial genomes shed light on interconnected biogeochemical processes in an aquifer system.</title>
        <authorList>
            <person name="Anantharaman K."/>
            <person name="Brown C.T."/>
            <person name="Hug L.A."/>
            <person name="Sharon I."/>
            <person name="Castelle C.J."/>
            <person name="Probst A.J."/>
            <person name="Thomas B.C."/>
            <person name="Singh A."/>
            <person name="Wilkins M.J."/>
            <person name="Karaoz U."/>
            <person name="Brodie E.L."/>
            <person name="Williams K.H."/>
            <person name="Hubbard S.S."/>
            <person name="Banfield J.F."/>
        </authorList>
    </citation>
    <scope>NUCLEOTIDE SEQUENCE [LARGE SCALE GENOMIC DNA]</scope>
</reference>
<dbReference type="STRING" id="1798550.A2927_02255"/>
<dbReference type="InterPro" id="IPR020929">
    <property type="entry name" value="Ribosomal_uL5_CS"/>
</dbReference>
<dbReference type="AlphaFoldDB" id="A0A1G2BI31"/>
<evidence type="ECO:0000256" key="1">
    <source>
        <dbReference type="ARBA" id="ARBA00008553"/>
    </source>
</evidence>
<dbReference type="Proteomes" id="UP000178849">
    <property type="component" value="Unassembled WGS sequence"/>
</dbReference>
<dbReference type="GO" id="GO:0019843">
    <property type="term" value="F:rRNA binding"/>
    <property type="evidence" value="ECO:0007669"/>
    <property type="project" value="UniProtKB-UniRule"/>
</dbReference>
<dbReference type="NCBIfam" id="NF000585">
    <property type="entry name" value="PRK00010.1"/>
    <property type="match status" value="1"/>
</dbReference>
<dbReference type="GO" id="GO:0006412">
    <property type="term" value="P:translation"/>
    <property type="evidence" value="ECO:0007669"/>
    <property type="project" value="UniProtKB-UniRule"/>
</dbReference>
<organism evidence="9 10">
    <name type="scientific">Candidatus Komeilibacteria bacterium RIFCSPLOWO2_01_FULL_45_10</name>
    <dbReference type="NCBI Taxonomy" id="1798550"/>
    <lineage>
        <taxon>Bacteria</taxon>
        <taxon>Candidatus Komeiliibacteriota</taxon>
    </lineage>
</organism>
<keyword evidence="5" id="KW-0820">tRNA-binding</keyword>
<dbReference type="Gene3D" id="3.30.1440.10">
    <property type="match status" value="1"/>
</dbReference>
<dbReference type="Pfam" id="PF00673">
    <property type="entry name" value="Ribosomal_L5_C"/>
    <property type="match status" value="1"/>
</dbReference>
<dbReference type="InterPro" id="IPR022803">
    <property type="entry name" value="Ribosomal_uL5_dom_sf"/>
</dbReference>
<keyword evidence="5" id="KW-0694">RNA-binding</keyword>
<gene>
    <name evidence="5" type="primary">rplE</name>
    <name evidence="9" type="ORF">A2927_02255</name>
</gene>
<protein>
    <recommendedName>
        <fullName evidence="4 5">Large ribosomal subunit protein uL5</fullName>
    </recommendedName>
</protein>
<dbReference type="InterPro" id="IPR031310">
    <property type="entry name" value="Ribosomal_uL5_N"/>
</dbReference>
<evidence type="ECO:0000313" key="10">
    <source>
        <dbReference type="Proteomes" id="UP000178849"/>
    </source>
</evidence>
<evidence type="ECO:0000259" key="7">
    <source>
        <dbReference type="Pfam" id="PF00281"/>
    </source>
</evidence>
<dbReference type="FunFam" id="3.30.1440.10:FF:000001">
    <property type="entry name" value="50S ribosomal protein L5"/>
    <property type="match status" value="1"/>
</dbReference>
<dbReference type="PROSITE" id="PS00358">
    <property type="entry name" value="RIBOSOMAL_L5"/>
    <property type="match status" value="1"/>
</dbReference>
<name>A0A1G2BI31_9BACT</name>
<evidence type="ECO:0000259" key="8">
    <source>
        <dbReference type="Pfam" id="PF00673"/>
    </source>
</evidence>
<dbReference type="GO" id="GO:0000049">
    <property type="term" value="F:tRNA binding"/>
    <property type="evidence" value="ECO:0007669"/>
    <property type="project" value="UniProtKB-UniRule"/>
</dbReference>
<keyword evidence="2 5" id="KW-0689">Ribosomal protein</keyword>
<evidence type="ECO:0000313" key="9">
    <source>
        <dbReference type="EMBL" id="OGY88841.1"/>
    </source>
</evidence>
<accession>A0A1G2BI31</accession>
<evidence type="ECO:0000256" key="2">
    <source>
        <dbReference type="ARBA" id="ARBA00022980"/>
    </source>
</evidence>
<evidence type="ECO:0000256" key="4">
    <source>
        <dbReference type="ARBA" id="ARBA00035245"/>
    </source>
</evidence>
<evidence type="ECO:0000256" key="3">
    <source>
        <dbReference type="ARBA" id="ARBA00023274"/>
    </source>
</evidence>
<dbReference type="InterPro" id="IPR002132">
    <property type="entry name" value="Ribosomal_uL5"/>
</dbReference>
<dbReference type="Pfam" id="PF00281">
    <property type="entry name" value="Ribosomal_L5"/>
    <property type="match status" value="1"/>
</dbReference>
<dbReference type="InterPro" id="IPR031309">
    <property type="entry name" value="Ribosomal_uL5_C"/>
</dbReference>
<dbReference type="EMBL" id="MHKL01000037">
    <property type="protein sequence ID" value="OGY88841.1"/>
    <property type="molecule type" value="Genomic_DNA"/>
</dbReference>
<sequence length="179" mass="20229">MNLREKYQKEVVAKMKAEFGYANDLAVPRLVKVSLNVGIGKSKDDPKVAETAENTLKRITGQQPVYTLSKKAISAFKIRENMKVGLKVTLRGKRMWDFLEKLINIALPRVRDFRGLETKSADQSGNLTIGFKEHLVFPEIRSDEVEKLHGLEVSIATTANNQKEALSLFKYLGFPFKNS</sequence>
<comment type="similarity">
    <text evidence="1 5 6">Belongs to the universal ribosomal protein uL5 family.</text>
</comment>
<feature type="domain" description="Large ribosomal subunit protein uL5 C-terminal" evidence="8">
    <location>
        <begin position="83"/>
        <end position="176"/>
    </location>
</feature>
<proteinExistence type="inferred from homology"/>
<dbReference type="GO" id="GO:0005840">
    <property type="term" value="C:ribosome"/>
    <property type="evidence" value="ECO:0007669"/>
    <property type="project" value="UniProtKB-KW"/>
</dbReference>
<dbReference type="GO" id="GO:0003735">
    <property type="term" value="F:structural constituent of ribosome"/>
    <property type="evidence" value="ECO:0007669"/>
    <property type="project" value="InterPro"/>
</dbReference>
<feature type="domain" description="Large ribosomal subunit protein uL5 N-terminal" evidence="7">
    <location>
        <begin position="24"/>
        <end position="79"/>
    </location>
</feature>
<evidence type="ECO:0000256" key="6">
    <source>
        <dbReference type="RuleBase" id="RU003930"/>
    </source>
</evidence>
<comment type="subunit">
    <text evidence="5">Part of the 50S ribosomal subunit; part of the 5S rRNA/L5/L18/L25 subcomplex. Contacts the 5S rRNA and the P site tRNA. Forms a bridge to the 30S subunit in the 70S ribosome.</text>
</comment>
<comment type="function">
    <text evidence="5">This is 1 of the proteins that bind and probably mediate the attachment of the 5S RNA into the large ribosomal subunit, where it forms part of the central protuberance. In the 70S ribosome it contacts protein S13 of the 30S subunit (bridge B1b), connecting the 2 subunits; this bridge is implicated in subunit movement. Contacts the P site tRNA; the 5S rRNA and some of its associated proteins might help stabilize positioning of ribosome-bound tRNAs.</text>
</comment>
<keyword evidence="5" id="KW-0699">rRNA-binding</keyword>
<dbReference type="GO" id="GO:1990904">
    <property type="term" value="C:ribonucleoprotein complex"/>
    <property type="evidence" value="ECO:0007669"/>
    <property type="project" value="UniProtKB-KW"/>
</dbReference>
<dbReference type="HAMAP" id="MF_01333_B">
    <property type="entry name" value="Ribosomal_uL5_B"/>
    <property type="match status" value="1"/>
</dbReference>
<evidence type="ECO:0000256" key="5">
    <source>
        <dbReference type="HAMAP-Rule" id="MF_01333"/>
    </source>
</evidence>
<comment type="caution">
    <text evidence="9">The sequence shown here is derived from an EMBL/GenBank/DDBJ whole genome shotgun (WGS) entry which is preliminary data.</text>
</comment>
<dbReference type="InterPro" id="IPR020930">
    <property type="entry name" value="Ribosomal_uL5_bac-type"/>
</dbReference>
<dbReference type="SUPFAM" id="SSF55282">
    <property type="entry name" value="RL5-like"/>
    <property type="match status" value="1"/>
</dbReference>
<keyword evidence="3 5" id="KW-0687">Ribonucleoprotein</keyword>